<feature type="transmembrane region" description="Helical" evidence="5">
    <location>
        <begin position="279"/>
        <end position="298"/>
    </location>
</feature>
<feature type="domain" description="Major facilitator superfamily (MFS) profile" evidence="6">
    <location>
        <begin position="1"/>
        <end position="422"/>
    </location>
</feature>
<dbReference type="Gene3D" id="1.20.1250.20">
    <property type="entry name" value="MFS general substrate transporter like domains"/>
    <property type="match status" value="1"/>
</dbReference>
<organism evidence="7 8">
    <name type="scientific">Cercospora beticola</name>
    <name type="common">Sugarbeet leaf spot fungus</name>
    <dbReference type="NCBI Taxonomy" id="122368"/>
    <lineage>
        <taxon>Eukaryota</taxon>
        <taxon>Fungi</taxon>
        <taxon>Dikarya</taxon>
        <taxon>Ascomycota</taxon>
        <taxon>Pezizomycotina</taxon>
        <taxon>Dothideomycetes</taxon>
        <taxon>Dothideomycetidae</taxon>
        <taxon>Mycosphaerellales</taxon>
        <taxon>Mycosphaerellaceae</taxon>
        <taxon>Cercospora</taxon>
    </lineage>
</organism>
<gene>
    <name evidence="7" type="ORF">RHO25_009024</name>
</gene>
<dbReference type="SUPFAM" id="SSF103473">
    <property type="entry name" value="MFS general substrate transporter"/>
    <property type="match status" value="1"/>
</dbReference>
<dbReference type="PROSITE" id="PS00216">
    <property type="entry name" value="SUGAR_TRANSPORT_1"/>
    <property type="match status" value="1"/>
</dbReference>
<evidence type="ECO:0000259" key="6">
    <source>
        <dbReference type="PROSITE" id="PS50850"/>
    </source>
</evidence>
<sequence>MTSKDVTVLFLLRLVRLLAFGGSTLILSFFLSEIGFSDARIGVFMTATLFGDMIISIVTALVADRIGRRWMLAVGSLLMAGSGVAFATCNNFWVLLIASILGVISPSGGDVGPFKCIEESTISHLIPSENLNGILAWYYTLGTFGASAGLSGTGWLLQLLQSHEMTMIAAYRIIFWLYAALGLFKASLTAFLSKACELGEREAAEPVKRPSYSAGETEPLLHDIKDDETLISRSGTQTRRFLVRFCPILVLDNFGSGLSMDSWLTYFIRRTFSSVSDGILGSVFSIAAIIASISNVLAIPIVSQIGILPTMILGHALASMFLTALPLAQNFGSAVGLLVARATFLDFDQATRQTFIAQSIPPSERTATLGIINVVRTLAQSAGPIVTGAMAQNSSLGVSFVLAGTVKLVYDLLLAVMFLGGKPTVSS</sequence>
<keyword evidence="3 5" id="KW-1133">Transmembrane helix</keyword>
<feature type="transmembrane region" description="Helical" evidence="5">
    <location>
        <begin position="135"/>
        <end position="157"/>
    </location>
</feature>
<evidence type="ECO:0000256" key="2">
    <source>
        <dbReference type="ARBA" id="ARBA00022692"/>
    </source>
</evidence>
<accession>A0ABZ0NXZ4</accession>
<proteinExistence type="predicted"/>
<dbReference type="Pfam" id="PF07690">
    <property type="entry name" value="MFS_1"/>
    <property type="match status" value="1"/>
</dbReference>
<feature type="transmembrane region" description="Helical" evidence="5">
    <location>
        <begin position="93"/>
        <end position="114"/>
    </location>
</feature>
<keyword evidence="4 5" id="KW-0472">Membrane</keyword>
<keyword evidence="8" id="KW-1185">Reference proteome</keyword>
<evidence type="ECO:0000313" key="8">
    <source>
        <dbReference type="Proteomes" id="UP001302367"/>
    </source>
</evidence>
<dbReference type="InterPro" id="IPR020846">
    <property type="entry name" value="MFS_dom"/>
</dbReference>
<feature type="transmembrane region" description="Helical" evidence="5">
    <location>
        <begin position="70"/>
        <end position="87"/>
    </location>
</feature>
<dbReference type="PANTHER" id="PTHR23520:SF5">
    <property type="entry name" value="TRANSPORTER, PUTATIVE (AFU_ORTHOLOGUE AFUA_3G04000)-RELATED"/>
    <property type="match status" value="1"/>
</dbReference>
<dbReference type="PANTHER" id="PTHR23520">
    <property type="entry name" value="TRANSPORTER, PUTATIVE (AFU_ORTHOLOGUE AFUA_3G04000)-RELATED"/>
    <property type="match status" value="1"/>
</dbReference>
<dbReference type="PROSITE" id="PS50850">
    <property type="entry name" value="MFS"/>
    <property type="match status" value="1"/>
</dbReference>
<name>A0ABZ0NXZ4_CERBT</name>
<dbReference type="RefSeq" id="XP_065459207.1">
    <property type="nucleotide sequence ID" value="XM_065603135.1"/>
</dbReference>
<dbReference type="EMBL" id="CP134188">
    <property type="protein sequence ID" value="WPB04378.1"/>
    <property type="molecule type" value="Genomic_DNA"/>
</dbReference>
<feature type="transmembrane region" description="Helical" evidence="5">
    <location>
        <begin position="7"/>
        <end position="31"/>
    </location>
</feature>
<dbReference type="InterPro" id="IPR005829">
    <property type="entry name" value="Sugar_transporter_CS"/>
</dbReference>
<keyword evidence="2 5" id="KW-0812">Transmembrane</keyword>
<dbReference type="InterPro" id="IPR036259">
    <property type="entry name" value="MFS_trans_sf"/>
</dbReference>
<evidence type="ECO:0000256" key="3">
    <source>
        <dbReference type="ARBA" id="ARBA00022989"/>
    </source>
</evidence>
<dbReference type="InterPro" id="IPR011701">
    <property type="entry name" value="MFS"/>
</dbReference>
<feature type="transmembrane region" description="Helical" evidence="5">
    <location>
        <begin position="396"/>
        <end position="419"/>
    </location>
</feature>
<evidence type="ECO:0000256" key="5">
    <source>
        <dbReference type="SAM" id="Phobius"/>
    </source>
</evidence>
<comment type="subcellular location">
    <subcellularLocation>
        <location evidence="1">Membrane</location>
        <topology evidence="1">Multi-pass membrane protein</topology>
    </subcellularLocation>
</comment>
<dbReference type="Proteomes" id="UP001302367">
    <property type="component" value="Chromosome 5"/>
</dbReference>
<evidence type="ECO:0000313" key="7">
    <source>
        <dbReference type="EMBL" id="WPB04378.1"/>
    </source>
</evidence>
<feature type="transmembrane region" description="Helical" evidence="5">
    <location>
        <begin position="305"/>
        <end position="328"/>
    </location>
</feature>
<protein>
    <recommendedName>
        <fullName evidence="6">Major facilitator superfamily (MFS) profile domain-containing protein</fullName>
    </recommendedName>
</protein>
<feature type="transmembrane region" description="Helical" evidence="5">
    <location>
        <begin position="43"/>
        <end position="63"/>
    </location>
</feature>
<evidence type="ECO:0000256" key="4">
    <source>
        <dbReference type="ARBA" id="ARBA00023136"/>
    </source>
</evidence>
<feature type="transmembrane region" description="Helical" evidence="5">
    <location>
        <begin position="169"/>
        <end position="192"/>
    </location>
</feature>
<reference evidence="7 8" key="1">
    <citation type="submission" date="2023-09" db="EMBL/GenBank/DDBJ databases">
        <title>Complete-Gapless Cercospora beticola genome.</title>
        <authorList>
            <person name="Wyatt N.A."/>
            <person name="Spanner R.E."/>
            <person name="Bolton M.D."/>
        </authorList>
    </citation>
    <scope>NUCLEOTIDE SEQUENCE [LARGE SCALE GENOMIC DNA]</scope>
    <source>
        <strain evidence="7">Cb09-40</strain>
    </source>
</reference>
<dbReference type="GeneID" id="90644527"/>
<evidence type="ECO:0000256" key="1">
    <source>
        <dbReference type="ARBA" id="ARBA00004141"/>
    </source>
</evidence>